<protein>
    <recommendedName>
        <fullName evidence="3">Lipoprotein</fullName>
    </recommendedName>
</protein>
<keyword evidence="1" id="KW-0732">Signal</keyword>
<gene>
    <name evidence="2" type="ORF">PVT71_21520</name>
</gene>
<dbReference type="AlphaFoldDB" id="A0AAU8AM72"/>
<evidence type="ECO:0000313" key="2">
    <source>
        <dbReference type="EMBL" id="XCC95666.1"/>
    </source>
</evidence>
<reference evidence="2" key="1">
    <citation type="submission" date="2023-02" db="EMBL/GenBank/DDBJ databases">
        <title>Description and genomic characterization of Salipiger bruguierae sp. nov., isolated from the sediment of mangrove plant Bruguiera sexangula.</title>
        <authorList>
            <person name="Long M."/>
        </authorList>
    </citation>
    <scope>NUCLEOTIDE SEQUENCE</scope>
    <source>
        <strain evidence="2">H15</strain>
    </source>
</reference>
<evidence type="ECO:0008006" key="3">
    <source>
        <dbReference type="Google" id="ProtNLM"/>
    </source>
</evidence>
<dbReference type="PROSITE" id="PS51257">
    <property type="entry name" value="PROKAR_LIPOPROTEIN"/>
    <property type="match status" value="1"/>
</dbReference>
<sequence>MYHRATFLACLAAVSLAGCTTPAMRYPNATPEEVAAARYVDGGPAKLTLYTMINNRSESGAHSSLMISAPSQRVVFDPAGSVRARNVPEVDDVLYGVTPEVADFYARAHARETYRVRIQSIEVPPEVAEQALRTVQAYGPVSQSGCTRATSSVLSQLPGFEGIHRTWFPNNLADQVARMPGVTEQVLREEDSDDKALAVAAFEQSAAPDDQPSR</sequence>
<evidence type="ECO:0000256" key="1">
    <source>
        <dbReference type="SAM" id="SignalP"/>
    </source>
</evidence>
<dbReference type="RefSeq" id="WP_353474532.1">
    <property type="nucleotide sequence ID" value="NZ_CP123385.1"/>
</dbReference>
<dbReference type="EMBL" id="CP123385">
    <property type="protein sequence ID" value="XCC95666.1"/>
    <property type="molecule type" value="Genomic_DNA"/>
</dbReference>
<organism evidence="2">
    <name type="scientific">Alloyangia sp. H15</name>
    <dbReference type="NCBI Taxonomy" id="3029062"/>
    <lineage>
        <taxon>Bacteria</taxon>
        <taxon>Pseudomonadati</taxon>
        <taxon>Pseudomonadota</taxon>
        <taxon>Alphaproteobacteria</taxon>
        <taxon>Rhodobacterales</taxon>
        <taxon>Roseobacteraceae</taxon>
        <taxon>Alloyangia</taxon>
    </lineage>
</organism>
<feature type="signal peptide" evidence="1">
    <location>
        <begin position="1"/>
        <end position="25"/>
    </location>
</feature>
<proteinExistence type="predicted"/>
<accession>A0AAU8AM72</accession>
<feature type="chain" id="PRO_5043482008" description="Lipoprotein" evidence="1">
    <location>
        <begin position="26"/>
        <end position="214"/>
    </location>
</feature>
<name>A0AAU8AM72_9RHOB</name>